<accession>A0A9P3GPI5</accession>
<dbReference type="Proteomes" id="UP000703269">
    <property type="component" value="Unassembled WGS sequence"/>
</dbReference>
<keyword evidence="2" id="KW-1185">Reference proteome</keyword>
<dbReference type="SUPFAM" id="SSF52047">
    <property type="entry name" value="RNI-like"/>
    <property type="match status" value="1"/>
</dbReference>
<organism evidence="1 2">
    <name type="scientific">Phanerochaete sordida</name>
    <dbReference type="NCBI Taxonomy" id="48140"/>
    <lineage>
        <taxon>Eukaryota</taxon>
        <taxon>Fungi</taxon>
        <taxon>Dikarya</taxon>
        <taxon>Basidiomycota</taxon>
        <taxon>Agaricomycotina</taxon>
        <taxon>Agaricomycetes</taxon>
        <taxon>Polyporales</taxon>
        <taxon>Phanerochaetaceae</taxon>
        <taxon>Phanerochaete</taxon>
    </lineage>
</organism>
<proteinExistence type="predicted"/>
<name>A0A9P3GPI5_9APHY</name>
<sequence>MHACLHISEIVQNIVEHADGGLVSLALACRAFYEPAMNVIWSDLPGLRPLLQCFPRAVTGATLFWNSQMKRYPVPAERRRFEHHAPRVRRLTVSFVEVELGASEGWLLALAEIYAQSAAFPNLRSLTVNGGRQVESGYSLFAQSPLEELVIYSDDEDDYLNIAMLILAVSSTLLRLRWSWESEPSGLAIENLDLDTAVRSCPNMQKLHVFIPYSSATISHLARLSTLVSLTIHVDELDYADLLSGIPWPFPKLLHLKVFHGTERLPSLLSLFQIAPPLQLESLEIYFPGRWIDEQTVAESVTAIFPAIQGFSCLRRLSVGAAYHEIRLWIDVHSVHGSVLQPILQMHSLEVLDLADIPMQLSTIELTDIASAFPRLQRLRLGSNAQWNPHTSIWDRFGHDRRLAIEDLLCFSRYCPELQELAISNDFLPADPSLQRRDASLLAASNLRELCLGMSHIAEAKGVAAFCAEVYPLAQVTSNIRARDDDAEEWAKVIDTIDSMKNRLAVSRMLEERIAASRRTHRSVAVQAQPDYVSEG</sequence>
<evidence type="ECO:0008006" key="3">
    <source>
        <dbReference type="Google" id="ProtNLM"/>
    </source>
</evidence>
<evidence type="ECO:0000313" key="1">
    <source>
        <dbReference type="EMBL" id="GJE98796.1"/>
    </source>
</evidence>
<dbReference type="EMBL" id="BPQB01000095">
    <property type="protein sequence ID" value="GJE98796.1"/>
    <property type="molecule type" value="Genomic_DNA"/>
</dbReference>
<protein>
    <recommendedName>
        <fullName evidence="3">F-box domain-containing protein</fullName>
    </recommendedName>
</protein>
<comment type="caution">
    <text evidence="1">The sequence shown here is derived from an EMBL/GenBank/DDBJ whole genome shotgun (WGS) entry which is preliminary data.</text>
</comment>
<gene>
    <name evidence="1" type="ORF">PsYK624_150330</name>
</gene>
<dbReference type="Gene3D" id="3.80.10.10">
    <property type="entry name" value="Ribonuclease Inhibitor"/>
    <property type="match status" value="1"/>
</dbReference>
<dbReference type="OrthoDB" id="3543113at2759"/>
<dbReference type="AlphaFoldDB" id="A0A9P3GPI5"/>
<reference evidence="1 2" key="1">
    <citation type="submission" date="2021-08" db="EMBL/GenBank/DDBJ databases">
        <title>Draft Genome Sequence of Phanerochaete sordida strain YK-624.</title>
        <authorList>
            <person name="Mori T."/>
            <person name="Dohra H."/>
            <person name="Suzuki T."/>
            <person name="Kawagishi H."/>
            <person name="Hirai H."/>
        </authorList>
    </citation>
    <scope>NUCLEOTIDE SEQUENCE [LARGE SCALE GENOMIC DNA]</scope>
    <source>
        <strain evidence="1 2">YK-624</strain>
    </source>
</reference>
<dbReference type="InterPro" id="IPR032675">
    <property type="entry name" value="LRR_dom_sf"/>
</dbReference>
<evidence type="ECO:0000313" key="2">
    <source>
        <dbReference type="Proteomes" id="UP000703269"/>
    </source>
</evidence>